<dbReference type="Pfam" id="PF00187">
    <property type="entry name" value="Chitin_bind_1"/>
    <property type="match status" value="1"/>
</dbReference>
<feature type="disulfide bond" evidence="4">
    <location>
        <begin position="100"/>
        <end position="112"/>
    </location>
</feature>
<evidence type="ECO:0000313" key="7">
    <source>
        <dbReference type="EMBL" id="KAJ5413934.1"/>
    </source>
</evidence>
<dbReference type="CDD" id="cd00035">
    <property type="entry name" value="ChtBD1"/>
    <property type="match status" value="1"/>
</dbReference>
<evidence type="ECO:0000256" key="4">
    <source>
        <dbReference type="PROSITE-ProRule" id="PRU00261"/>
    </source>
</evidence>
<reference evidence="7" key="2">
    <citation type="journal article" date="2023" name="IMA Fungus">
        <title>Comparative genomic study of the Penicillium genus elucidates a diverse pangenome and 15 lateral gene transfer events.</title>
        <authorList>
            <person name="Petersen C."/>
            <person name="Sorensen T."/>
            <person name="Nielsen M.R."/>
            <person name="Sondergaard T.E."/>
            <person name="Sorensen J.L."/>
            <person name="Fitzpatrick D.A."/>
            <person name="Frisvad J.C."/>
            <person name="Nielsen K.L."/>
        </authorList>
    </citation>
    <scope>NUCLEOTIDE SEQUENCE</scope>
    <source>
        <strain evidence="7">IBT 29677</strain>
    </source>
</reference>
<feature type="domain" description="Chitin-binding type-1" evidence="6">
    <location>
        <begin position="47"/>
        <end position="85"/>
    </location>
</feature>
<dbReference type="EMBL" id="JAPZBU010000003">
    <property type="protein sequence ID" value="KAJ5413934.1"/>
    <property type="molecule type" value="Genomic_DNA"/>
</dbReference>
<name>A0A9W9WAH3_9EURO</name>
<feature type="domain" description="Chitin-binding type-1" evidence="6">
    <location>
        <begin position="86"/>
        <end position="129"/>
    </location>
</feature>
<keyword evidence="3 4" id="KW-1015">Disulfide bond</keyword>
<sequence>MVSLEQRPNSLFLLLLSLSFLLLLITSTHANSLSVDALDASSSANDPYTCSKDKPCINGACCGSSGHCGFEPAYCGKGCMHNCNATATCGKYAKNPGQGCPLNVCCSEFGFCGTSSEFCDKRCQSNCEQPKPSVEKSDVQKRVIGYWEAWNMDHSCGTMEPGEIPV</sequence>
<feature type="disulfide bond" evidence="4">
    <location>
        <begin position="56"/>
        <end position="68"/>
    </location>
</feature>
<dbReference type="GO" id="GO:0008061">
    <property type="term" value="F:chitin binding"/>
    <property type="evidence" value="ECO:0007669"/>
    <property type="project" value="UniProtKB-UniRule"/>
</dbReference>
<feature type="disulfide bond" evidence="4">
    <location>
        <begin position="105"/>
        <end position="119"/>
    </location>
</feature>
<gene>
    <name evidence="7" type="ORF">N7509_000561</name>
</gene>
<evidence type="ECO:0000256" key="5">
    <source>
        <dbReference type="SAM" id="SignalP"/>
    </source>
</evidence>
<feature type="chain" id="PRO_5040877306" description="Chitin-binding type-1 domain-containing protein" evidence="5">
    <location>
        <begin position="31"/>
        <end position="166"/>
    </location>
</feature>
<protein>
    <recommendedName>
        <fullName evidence="6">Chitin-binding type-1 domain-containing protein</fullName>
    </recommendedName>
</protein>
<feature type="disulfide bond" evidence="4">
    <location>
        <begin position="61"/>
        <end position="75"/>
    </location>
</feature>
<keyword evidence="5" id="KW-0732">Signal</keyword>
<dbReference type="RefSeq" id="XP_056493780.1">
    <property type="nucleotide sequence ID" value="XM_056625198.1"/>
</dbReference>
<dbReference type="InterPro" id="IPR018371">
    <property type="entry name" value="Chitin-binding_1_CS"/>
</dbReference>
<comment type="caution">
    <text evidence="7">The sequence shown here is derived from an EMBL/GenBank/DDBJ whole genome shotgun (WGS) entry which is preliminary data.</text>
</comment>
<accession>A0A9W9WAH3</accession>
<organism evidence="7 8">
    <name type="scientific">Penicillium cosmopolitanum</name>
    <dbReference type="NCBI Taxonomy" id="1131564"/>
    <lineage>
        <taxon>Eukaryota</taxon>
        <taxon>Fungi</taxon>
        <taxon>Dikarya</taxon>
        <taxon>Ascomycota</taxon>
        <taxon>Pezizomycotina</taxon>
        <taxon>Eurotiomycetes</taxon>
        <taxon>Eurotiomycetidae</taxon>
        <taxon>Eurotiales</taxon>
        <taxon>Aspergillaceae</taxon>
        <taxon>Penicillium</taxon>
    </lineage>
</organism>
<feature type="disulfide bond" evidence="4">
    <location>
        <begin position="123"/>
        <end position="127"/>
    </location>
</feature>
<dbReference type="Gene3D" id="3.30.60.10">
    <property type="entry name" value="Endochitinase-like"/>
    <property type="match status" value="2"/>
</dbReference>
<comment type="caution">
    <text evidence="4">Lacks conserved residue(s) required for the propagation of feature annotation.</text>
</comment>
<dbReference type="PROSITE" id="PS50941">
    <property type="entry name" value="CHIT_BIND_I_2"/>
    <property type="match status" value="2"/>
</dbReference>
<keyword evidence="2" id="KW-0843">Virulence</keyword>
<evidence type="ECO:0000256" key="3">
    <source>
        <dbReference type="ARBA" id="ARBA00023157"/>
    </source>
</evidence>
<feature type="disulfide bond" evidence="4">
    <location>
        <begin position="79"/>
        <end position="83"/>
    </location>
</feature>
<proteinExistence type="predicted"/>
<dbReference type="InterPro" id="IPR001002">
    <property type="entry name" value="Chitin-bd_1"/>
</dbReference>
<dbReference type="PANTHER" id="PTHR47849">
    <property type="entry name" value="CHITIN-BINDING LECTIN 1"/>
    <property type="match status" value="1"/>
</dbReference>
<feature type="signal peptide" evidence="5">
    <location>
        <begin position="1"/>
        <end position="30"/>
    </location>
</feature>
<dbReference type="SMART" id="SM00270">
    <property type="entry name" value="ChtBD1"/>
    <property type="match status" value="2"/>
</dbReference>
<dbReference type="Proteomes" id="UP001147747">
    <property type="component" value="Unassembled WGS sequence"/>
</dbReference>
<reference evidence="7" key="1">
    <citation type="submission" date="2022-12" db="EMBL/GenBank/DDBJ databases">
        <authorList>
            <person name="Petersen C."/>
        </authorList>
    </citation>
    <scope>NUCLEOTIDE SEQUENCE</scope>
    <source>
        <strain evidence="7">IBT 29677</strain>
    </source>
</reference>
<evidence type="ECO:0000256" key="1">
    <source>
        <dbReference type="ARBA" id="ARBA00022669"/>
    </source>
</evidence>
<keyword evidence="8" id="KW-1185">Reference proteome</keyword>
<dbReference type="InterPro" id="IPR036861">
    <property type="entry name" value="Endochitinase-like_sf"/>
</dbReference>
<evidence type="ECO:0000259" key="6">
    <source>
        <dbReference type="PROSITE" id="PS50941"/>
    </source>
</evidence>
<evidence type="ECO:0000256" key="2">
    <source>
        <dbReference type="ARBA" id="ARBA00023026"/>
    </source>
</evidence>
<dbReference type="GeneID" id="81364178"/>
<dbReference type="OrthoDB" id="4359669at2759"/>
<dbReference type="PROSITE" id="PS00026">
    <property type="entry name" value="CHIT_BIND_I_1"/>
    <property type="match status" value="1"/>
</dbReference>
<dbReference type="AlphaFoldDB" id="A0A9W9WAH3"/>
<keyword evidence="1 4" id="KW-0147">Chitin-binding</keyword>
<evidence type="ECO:0000313" key="8">
    <source>
        <dbReference type="Proteomes" id="UP001147747"/>
    </source>
</evidence>
<dbReference type="SUPFAM" id="SSF57016">
    <property type="entry name" value="Plant lectins/antimicrobial peptides"/>
    <property type="match status" value="2"/>
</dbReference>